<keyword evidence="3" id="KW-1185">Reference proteome</keyword>
<keyword evidence="1" id="KW-0472">Membrane</keyword>
<reference evidence="2 3" key="1">
    <citation type="submission" date="2018-11" db="EMBL/GenBank/DDBJ databases">
        <title>Chryseotalea sanarue gen. nov., sp., nov., a member of the family Cytophagaceae, isolated from a brackish lake in Hamamatsu Japan.</title>
        <authorList>
            <person name="Maejima Y."/>
            <person name="Iino T."/>
            <person name="Muraguchi Y."/>
            <person name="Fukuda K."/>
            <person name="Ohkuma M."/>
            <person name="Moriuchi R."/>
            <person name="Dohra H."/>
            <person name="Kimbara K."/>
            <person name="Shintani M."/>
        </authorList>
    </citation>
    <scope>NUCLEOTIDE SEQUENCE [LARGE SCALE GENOMIC DNA]</scope>
    <source>
        <strain evidence="2 3">Ys</strain>
    </source>
</reference>
<keyword evidence="1" id="KW-1133">Transmembrane helix</keyword>
<dbReference type="EMBL" id="BHXQ01000008">
    <property type="protein sequence ID" value="GCC53587.1"/>
    <property type="molecule type" value="Genomic_DNA"/>
</dbReference>
<dbReference type="AlphaFoldDB" id="A0A401UFE7"/>
<evidence type="ECO:0000313" key="3">
    <source>
        <dbReference type="Proteomes" id="UP000288227"/>
    </source>
</evidence>
<organism evidence="2 3">
    <name type="scientific">Chryseotalea sanaruensis</name>
    <dbReference type="NCBI Taxonomy" id="2482724"/>
    <lineage>
        <taxon>Bacteria</taxon>
        <taxon>Pseudomonadati</taxon>
        <taxon>Bacteroidota</taxon>
        <taxon>Cytophagia</taxon>
        <taxon>Cytophagales</taxon>
        <taxon>Chryseotaleaceae</taxon>
        <taxon>Chryseotalea</taxon>
    </lineage>
</organism>
<protein>
    <submittedName>
        <fullName evidence="2">Uncharacterized protein</fullName>
    </submittedName>
</protein>
<sequence length="126" mass="14969">MKFSGLFTKTPEHKRFNFMPRHYDPREDEMKEREERIQKEVEAGLRKETEEDLLRHQSRIKGSFQAARKRSVQKSAPSAAVLRTLITLFIVLELWAYLQFGNVALYGLLLIVPFYLFLKFRSFKQS</sequence>
<dbReference type="RefSeq" id="WP_127124236.1">
    <property type="nucleotide sequence ID" value="NZ_BHXQ01000008.1"/>
</dbReference>
<evidence type="ECO:0000313" key="2">
    <source>
        <dbReference type="EMBL" id="GCC53587.1"/>
    </source>
</evidence>
<keyword evidence="1" id="KW-0812">Transmembrane</keyword>
<name>A0A401UFE7_9BACT</name>
<dbReference type="Proteomes" id="UP000288227">
    <property type="component" value="Unassembled WGS sequence"/>
</dbReference>
<dbReference type="OrthoDB" id="1494520at2"/>
<accession>A0A401UFE7</accession>
<proteinExistence type="predicted"/>
<feature type="transmembrane region" description="Helical" evidence="1">
    <location>
        <begin position="103"/>
        <end position="120"/>
    </location>
</feature>
<comment type="caution">
    <text evidence="2">The sequence shown here is derived from an EMBL/GenBank/DDBJ whole genome shotgun (WGS) entry which is preliminary data.</text>
</comment>
<evidence type="ECO:0000256" key="1">
    <source>
        <dbReference type="SAM" id="Phobius"/>
    </source>
</evidence>
<gene>
    <name evidence="2" type="ORF">SanaruYs_38320</name>
</gene>